<organism evidence="7 8">
    <name type="scientific">Umbra pygmaea</name>
    <name type="common">Eastern mudminnow</name>
    <dbReference type="NCBI Taxonomy" id="75934"/>
    <lineage>
        <taxon>Eukaryota</taxon>
        <taxon>Metazoa</taxon>
        <taxon>Chordata</taxon>
        <taxon>Craniata</taxon>
        <taxon>Vertebrata</taxon>
        <taxon>Euteleostomi</taxon>
        <taxon>Actinopterygii</taxon>
        <taxon>Neopterygii</taxon>
        <taxon>Teleostei</taxon>
        <taxon>Protacanthopterygii</taxon>
        <taxon>Esociformes</taxon>
        <taxon>Umbridae</taxon>
        <taxon>Umbra</taxon>
    </lineage>
</organism>
<evidence type="ECO:0000256" key="3">
    <source>
        <dbReference type="ARBA" id="ARBA00038315"/>
    </source>
</evidence>
<proteinExistence type="inferred from homology"/>
<evidence type="ECO:0000256" key="6">
    <source>
        <dbReference type="SAM" id="MobiDB-lite"/>
    </source>
</evidence>
<name>A0ABD0WTL2_UMBPY</name>
<dbReference type="EMBL" id="JAGEUA010000007">
    <property type="protein sequence ID" value="KAL0968936.1"/>
    <property type="molecule type" value="Genomic_DNA"/>
</dbReference>
<dbReference type="CDD" id="cd00116">
    <property type="entry name" value="LRR_RI"/>
    <property type="match status" value="1"/>
</dbReference>
<dbReference type="InterPro" id="IPR051279">
    <property type="entry name" value="PP1-Reg/Actin-Interact_Protein"/>
</dbReference>
<keyword evidence="8" id="KW-1185">Reference proteome</keyword>
<comment type="caution">
    <text evidence="7">The sequence shown here is derived from an EMBL/GenBank/DDBJ whole genome shotgun (WGS) entry which is preliminary data.</text>
</comment>
<dbReference type="Pfam" id="PF13516">
    <property type="entry name" value="LRR_6"/>
    <property type="match status" value="2"/>
</dbReference>
<keyword evidence="2" id="KW-0677">Repeat</keyword>
<reference evidence="7 8" key="1">
    <citation type="submission" date="2024-06" db="EMBL/GenBank/DDBJ databases">
        <authorList>
            <person name="Pan Q."/>
            <person name="Wen M."/>
            <person name="Jouanno E."/>
            <person name="Zahm M."/>
            <person name="Klopp C."/>
            <person name="Cabau C."/>
            <person name="Louis A."/>
            <person name="Berthelot C."/>
            <person name="Parey E."/>
            <person name="Roest Crollius H."/>
            <person name="Montfort J."/>
            <person name="Robinson-Rechavi M."/>
            <person name="Bouchez O."/>
            <person name="Lampietro C."/>
            <person name="Lopez Roques C."/>
            <person name="Donnadieu C."/>
            <person name="Postlethwait J."/>
            <person name="Bobe J."/>
            <person name="Verreycken H."/>
            <person name="Guiguen Y."/>
        </authorList>
    </citation>
    <scope>NUCLEOTIDE SEQUENCE [LARGE SCALE GENOMIC DNA]</scope>
    <source>
        <strain evidence="7">Up_M1</strain>
        <tissue evidence="7">Testis</tissue>
    </source>
</reference>
<dbReference type="InterPro" id="IPR001611">
    <property type="entry name" value="Leu-rich_rpt"/>
</dbReference>
<dbReference type="PANTHER" id="PTHR24112:SF9">
    <property type="entry name" value="PROTEIN PHOSPHATASE 1 REGULATORY SUBUNIT 37"/>
    <property type="match status" value="1"/>
</dbReference>
<dbReference type="SUPFAM" id="SSF52047">
    <property type="entry name" value="RNI-like"/>
    <property type="match status" value="1"/>
</dbReference>
<dbReference type="AlphaFoldDB" id="A0ABD0WTL2"/>
<dbReference type="SMART" id="SM00368">
    <property type="entry name" value="LRR_RI"/>
    <property type="match status" value="6"/>
</dbReference>
<gene>
    <name evidence="7" type="ORF">UPYG_G00220160</name>
</gene>
<feature type="region of interest" description="Disordered" evidence="6">
    <location>
        <begin position="437"/>
        <end position="460"/>
    </location>
</feature>
<dbReference type="InterPro" id="IPR032675">
    <property type="entry name" value="LRR_dom_sf"/>
</dbReference>
<evidence type="ECO:0000256" key="1">
    <source>
        <dbReference type="ARBA" id="ARBA00022614"/>
    </source>
</evidence>
<protein>
    <recommendedName>
        <fullName evidence="4">Protein phosphatase 1 regulatory subunit 37</fullName>
    </recommendedName>
    <alternativeName>
        <fullName evidence="5">Leucine-rich repeat-containing protein 68</fullName>
    </alternativeName>
</protein>
<evidence type="ECO:0000256" key="2">
    <source>
        <dbReference type="ARBA" id="ARBA00022737"/>
    </source>
</evidence>
<evidence type="ECO:0000313" key="7">
    <source>
        <dbReference type="EMBL" id="KAL0968936.1"/>
    </source>
</evidence>
<dbReference type="Gene3D" id="3.80.10.10">
    <property type="entry name" value="Ribonuclease Inhibitor"/>
    <property type="match status" value="3"/>
</dbReference>
<sequence length="460" mass="51469">MTRCSDGKKYGETSSPSLNRHWKKCEKRVSFPPDEEIVSGFAECTDISVDSLTLAEVIEAYKRSCDKHQVEPNAKIVEQLEQASSLNGRAPCLDLKGERLDSRSCEALEVILKSLSFDFINLQATELEENGASSLLDMILYYESTNHLDISDNTGMGLSAWKALSHLIKQSVCLFRLDVCNVALLPYPAQVLSKALQSSRLRVLCLQNTHLSGRPLFTLVGALKSNRTLSELYLSDNDLNSEQDSMQLRDLLRYNSIVRILDLSNNTISDSGLEEICEGLRFQTDGLKVLILWNNQITHNGLVHLANALPMLKSLETLNMGNNNLQNRGIHTLREALILNRSLLHLGLDQTCITCEGAVALAEFLVESRQIRRLDVRENEVRTGGLMAFALALRINQSLTWLDLDHTPKQEQEDTLMKTQKTLLREIRELCAGNAARHRIATETEPPPPKPDSSEGMLTT</sequence>
<evidence type="ECO:0000256" key="5">
    <source>
        <dbReference type="ARBA" id="ARBA00041209"/>
    </source>
</evidence>
<dbReference type="PANTHER" id="PTHR24112">
    <property type="entry name" value="LEUCINE-RICH REPEAT, ISOFORM F-RELATED"/>
    <property type="match status" value="1"/>
</dbReference>
<evidence type="ECO:0000256" key="4">
    <source>
        <dbReference type="ARBA" id="ARBA00040684"/>
    </source>
</evidence>
<comment type="similarity">
    <text evidence="3">Belongs to the PPP1R37 family.</text>
</comment>
<dbReference type="Proteomes" id="UP001557470">
    <property type="component" value="Unassembled WGS sequence"/>
</dbReference>
<accession>A0ABD0WTL2</accession>
<keyword evidence="1" id="KW-0433">Leucine-rich repeat</keyword>
<evidence type="ECO:0000313" key="8">
    <source>
        <dbReference type="Proteomes" id="UP001557470"/>
    </source>
</evidence>